<dbReference type="Gene3D" id="3.30.360.10">
    <property type="entry name" value="Dihydrodipicolinate Reductase, domain 2"/>
    <property type="match status" value="1"/>
</dbReference>
<keyword evidence="6" id="KW-1185">Reference proteome</keyword>
<feature type="domain" description="Gfo/Idh/MocA-like oxidoreductase N-terminal" evidence="3">
    <location>
        <begin position="4"/>
        <end position="117"/>
    </location>
</feature>
<dbReference type="EMBL" id="JAMQJY010000007">
    <property type="protein sequence ID" value="MCM2677884.1"/>
    <property type="molecule type" value="Genomic_DNA"/>
</dbReference>
<dbReference type="InterPro" id="IPR000683">
    <property type="entry name" value="Gfo/Idh/MocA-like_OxRdtase_N"/>
</dbReference>
<dbReference type="InterPro" id="IPR036291">
    <property type="entry name" value="NAD(P)-bd_dom_sf"/>
</dbReference>
<organism evidence="5 6">
    <name type="scientific">Alkalicoccobacillus plakortidis</name>
    <dbReference type="NCBI Taxonomy" id="444060"/>
    <lineage>
        <taxon>Bacteria</taxon>
        <taxon>Bacillati</taxon>
        <taxon>Bacillota</taxon>
        <taxon>Bacilli</taxon>
        <taxon>Bacillales</taxon>
        <taxon>Bacillaceae</taxon>
        <taxon>Alkalicoccobacillus</taxon>
    </lineage>
</organism>
<feature type="domain" description="Gfo/Idh/MocA-like oxidoreductase C-terminal" evidence="4">
    <location>
        <begin position="136"/>
        <end position="331"/>
    </location>
</feature>
<dbReference type="Gene3D" id="3.40.50.720">
    <property type="entry name" value="NAD(P)-binding Rossmann-like Domain"/>
    <property type="match status" value="1"/>
</dbReference>
<protein>
    <submittedName>
        <fullName evidence="5">Gfo/Idh/MocA family oxidoreductase</fullName>
    </submittedName>
</protein>
<evidence type="ECO:0000256" key="2">
    <source>
        <dbReference type="ARBA" id="ARBA00023002"/>
    </source>
</evidence>
<proteinExistence type="inferred from homology"/>
<evidence type="ECO:0000259" key="4">
    <source>
        <dbReference type="Pfam" id="PF02894"/>
    </source>
</evidence>
<sequence>MRPLRCAVVGLGRLGKWHAEHLIQMKDAEVVVVCDPFADRAKEMARELQVPYHETNASRVMQREDIDAVIIAASTGAHYALIQEALRYDKAVFVEKPLATTLEEAASIKATMATLPQSFLQVGFMRRFDPAYEVAKQHIAKGAIGEPKYYKGITRDPGSPPAEFIKNSGGIFLDLAIHDYDAARFLLGAEVNQVTSCGQTIIHDFMTEYGDIDQSMTFLTFDNGACADIEASRNAFYGYDIRGEIVGTEGTLMIGELAHHDVKLYTKKGATYDLVPGFPERFGSAYQRELAAFTEAVQNKQPSPVTVEDGLKALEIAYAATHSFKQQQSVRIESHVPF</sequence>
<name>A0ABT0XPQ2_9BACI</name>
<reference evidence="5" key="1">
    <citation type="submission" date="2022-06" db="EMBL/GenBank/DDBJ databases">
        <title>Alkalicoccobacillus porphyridii sp. nov., isolated from a marine red alga, Porphyridium purpureum and reclassification of Shouchella plakortidis and Shouchella gibsonii as Alkalicoccobacillus plakortidis comb. nov. and Alkalicoccobacillus gibsonii comb. nov.</title>
        <authorList>
            <person name="Kim K.H."/>
            <person name="Lee J.K."/>
            <person name="Han D.M."/>
            <person name="Baek J.H."/>
            <person name="Jeon C.O."/>
        </authorList>
    </citation>
    <scope>NUCLEOTIDE SEQUENCE</scope>
    <source>
        <strain evidence="5">DSM 19153</strain>
    </source>
</reference>
<dbReference type="Proteomes" id="UP001203665">
    <property type="component" value="Unassembled WGS sequence"/>
</dbReference>
<accession>A0ABT0XPQ2</accession>
<comment type="caution">
    <text evidence="5">The sequence shown here is derived from an EMBL/GenBank/DDBJ whole genome shotgun (WGS) entry which is preliminary data.</text>
</comment>
<dbReference type="PANTHER" id="PTHR42840">
    <property type="entry name" value="NAD(P)-BINDING ROSSMANN-FOLD SUPERFAMILY PROTEIN-RELATED"/>
    <property type="match status" value="1"/>
</dbReference>
<evidence type="ECO:0000256" key="1">
    <source>
        <dbReference type="ARBA" id="ARBA00010928"/>
    </source>
</evidence>
<dbReference type="SUPFAM" id="SSF51735">
    <property type="entry name" value="NAD(P)-binding Rossmann-fold domains"/>
    <property type="match status" value="1"/>
</dbReference>
<keyword evidence="2" id="KW-0560">Oxidoreductase</keyword>
<dbReference type="Pfam" id="PF01408">
    <property type="entry name" value="GFO_IDH_MocA"/>
    <property type="match status" value="1"/>
</dbReference>
<dbReference type="RefSeq" id="WP_251611682.1">
    <property type="nucleotide sequence ID" value="NZ_JAMQJY010000007.1"/>
</dbReference>
<comment type="similarity">
    <text evidence="1">Belongs to the Gfo/Idh/MocA family.</text>
</comment>
<dbReference type="PANTHER" id="PTHR42840:SF3">
    <property type="entry name" value="BINDING ROSSMANN FOLD OXIDOREDUCTASE, PUTATIVE (AFU_ORTHOLOGUE AFUA_2G10240)-RELATED"/>
    <property type="match status" value="1"/>
</dbReference>
<evidence type="ECO:0000259" key="3">
    <source>
        <dbReference type="Pfam" id="PF01408"/>
    </source>
</evidence>
<evidence type="ECO:0000313" key="5">
    <source>
        <dbReference type="EMBL" id="MCM2677884.1"/>
    </source>
</evidence>
<dbReference type="Pfam" id="PF02894">
    <property type="entry name" value="GFO_IDH_MocA_C"/>
    <property type="match status" value="1"/>
</dbReference>
<evidence type="ECO:0000313" key="6">
    <source>
        <dbReference type="Proteomes" id="UP001203665"/>
    </source>
</evidence>
<gene>
    <name evidence="5" type="ORF">NDM98_22365</name>
</gene>
<dbReference type="SUPFAM" id="SSF55347">
    <property type="entry name" value="Glyceraldehyde-3-phosphate dehydrogenase-like, C-terminal domain"/>
    <property type="match status" value="1"/>
</dbReference>
<dbReference type="InterPro" id="IPR004104">
    <property type="entry name" value="Gfo/Idh/MocA-like_OxRdtase_C"/>
</dbReference>